<dbReference type="EMBL" id="CM055107">
    <property type="protein sequence ID" value="KAJ7527599.1"/>
    <property type="molecule type" value="Genomic_DNA"/>
</dbReference>
<gene>
    <name evidence="1" type="ORF">O6H91_16G062500</name>
</gene>
<keyword evidence="2" id="KW-1185">Reference proteome</keyword>
<evidence type="ECO:0000313" key="2">
    <source>
        <dbReference type="Proteomes" id="UP001162992"/>
    </source>
</evidence>
<comment type="caution">
    <text evidence="1">The sequence shown here is derived from an EMBL/GenBank/DDBJ whole genome shotgun (WGS) entry which is preliminary data.</text>
</comment>
<protein>
    <submittedName>
        <fullName evidence="1">Uncharacterized protein</fullName>
    </submittedName>
</protein>
<accession>A0ACC2BCV7</accession>
<sequence>MHCRCICGALCNESQQRVYVCFVQDLPSSYRMFHALLSCRTYSLVGSDSTAKQATKQPNHAKIEVINSSLMSYPVHFIVYIDYATLYMLIMLVHKLTLVTTTSG</sequence>
<proteinExistence type="predicted"/>
<name>A0ACC2BCV7_DIPCM</name>
<dbReference type="Proteomes" id="UP001162992">
    <property type="component" value="Chromosome 16"/>
</dbReference>
<organism evidence="1 2">
    <name type="scientific">Diphasiastrum complanatum</name>
    <name type="common">Issler's clubmoss</name>
    <name type="synonym">Lycopodium complanatum</name>
    <dbReference type="NCBI Taxonomy" id="34168"/>
    <lineage>
        <taxon>Eukaryota</taxon>
        <taxon>Viridiplantae</taxon>
        <taxon>Streptophyta</taxon>
        <taxon>Embryophyta</taxon>
        <taxon>Tracheophyta</taxon>
        <taxon>Lycopodiopsida</taxon>
        <taxon>Lycopodiales</taxon>
        <taxon>Lycopodiaceae</taxon>
        <taxon>Lycopodioideae</taxon>
        <taxon>Diphasiastrum</taxon>
    </lineage>
</organism>
<evidence type="ECO:0000313" key="1">
    <source>
        <dbReference type="EMBL" id="KAJ7527599.1"/>
    </source>
</evidence>
<reference evidence="2" key="1">
    <citation type="journal article" date="2024" name="Proc. Natl. Acad. Sci. U.S.A.">
        <title>Extraordinary preservation of gene collinearity over three hundred million years revealed in homosporous lycophytes.</title>
        <authorList>
            <person name="Li C."/>
            <person name="Wickell D."/>
            <person name="Kuo L.Y."/>
            <person name="Chen X."/>
            <person name="Nie B."/>
            <person name="Liao X."/>
            <person name="Peng D."/>
            <person name="Ji J."/>
            <person name="Jenkins J."/>
            <person name="Williams M."/>
            <person name="Shu S."/>
            <person name="Plott C."/>
            <person name="Barry K."/>
            <person name="Rajasekar S."/>
            <person name="Grimwood J."/>
            <person name="Han X."/>
            <person name="Sun S."/>
            <person name="Hou Z."/>
            <person name="He W."/>
            <person name="Dai G."/>
            <person name="Sun C."/>
            <person name="Schmutz J."/>
            <person name="Leebens-Mack J.H."/>
            <person name="Li F.W."/>
            <person name="Wang L."/>
        </authorList>
    </citation>
    <scope>NUCLEOTIDE SEQUENCE [LARGE SCALE GENOMIC DNA]</scope>
    <source>
        <strain evidence="2">cv. PW_Plant_1</strain>
    </source>
</reference>